<dbReference type="InterPro" id="IPR000182">
    <property type="entry name" value="GNAT_dom"/>
</dbReference>
<keyword evidence="3" id="KW-1185">Reference proteome</keyword>
<dbReference type="Proteomes" id="UP000525389">
    <property type="component" value="Unassembled WGS sequence"/>
</dbReference>
<dbReference type="RefSeq" id="WP_184031939.1">
    <property type="nucleotide sequence ID" value="NZ_JACHFN010000023.1"/>
</dbReference>
<dbReference type="EMBL" id="JACHFN010000023">
    <property type="protein sequence ID" value="MBB5236226.1"/>
    <property type="molecule type" value="Genomic_DNA"/>
</dbReference>
<sequence>MTPPAPVPALPHEFRTPRLLLRAPRPQDAPAVHAAVQASLPELRPWMVWAQQPADLAGTRENLARAAEAYAAGENLRLHVWSADGQTFVGSSGYHALDWRVPKGEIGYWIATPHTGQGYATEVARALTDLALRSPGEGGLGFRRLEIRCDACNGRSAHIPRALGYTLDATLKNDAVAADDPAQLRDTLIFSLTR</sequence>
<accession>A0A7W8LRS8</accession>
<organism evidence="2 3">
    <name type="scientific">Deinococcus budaensis</name>
    <dbReference type="NCBI Taxonomy" id="1665626"/>
    <lineage>
        <taxon>Bacteria</taxon>
        <taxon>Thermotogati</taxon>
        <taxon>Deinococcota</taxon>
        <taxon>Deinococci</taxon>
        <taxon>Deinococcales</taxon>
        <taxon>Deinococcaceae</taxon>
        <taxon>Deinococcus</taxon>
    </lineage>
</organism>
<protein>
    <submittedName>
        <fullName evidence="2">RimJ/RimL family protein N-acetyltransferase</fullName>
    </submittedName>
</protein>
<dbReference type="InterPro" id="IPR016181">
    <property type="entry name" value="Acyl_CoA_acyltransferase"/>
</dbReference>
<gene>
    <name evidence="2" type="ORF">HNQ09_003699</name>
</gene>
<evidence type="ECO:0000259" key="1">
    <source>
        <dbReference type="PROSITE" id="PS51186"/>
    </source>
</evidence>
<feature type="domain" description="N-acetyltransferase" evidence="1">
    <location>
        <begin position="19"/>
        <end position="186"/>
    </location>
</feature>
<dbReference type="InterPro" id="IPR051908">
    <property type="entry name" value="Ribosomal_N-acetyltransferase"/>
</dbReference>
<dbReference type="AlphaFoldDB" id="A0A7W8LRS8"/>
<reference evidence="2 3" key="1">
    <citation type="submission" date="2020-08" db="EMBL/GenBank/DDBJ databases">
        <title>Genomic Encyclopedia of Type Strains, Phase IV (KMG-IV): sequencing the most valuable type-strain genomes for metagenomic binning, comparative biology and taxonomic classification.</title>
        <authorList>
            <person name="Goeker M."/>
        </authorList>
    </citation>
    <scope>NUCLEOTIDE SEQUENCE [LARGE SCALE GENOMIC DNA]</scope>
    <source>
        <strain evidence="2 3">DSM 101791</strain>
    </source>
</reference>
<dbReference type="PROSITE" id="PS51186">
    <property type="entry name" value="GNAT"/>
    <property type="match status" value="1"/>
</dbReference>
<dbReference type="PANTHER" id="PTHR43441:SF3">
    <property type="entry name" value="ACETYLTRANSFERASE"/>
    <property type="match status" value="1"/>
</dbReference>
<evidence type="ECO:0000313" key="2">
    <source>
        <dbReference type="EMBL" id="MBB5236226.1"/>
    </source>
</evidence>
<name>A0A7W8LRS8_9DEIO</name>
<proteinExistence type="predicted"/>
<dbReference type="GO" id="GO:1990189">
    <property type="term" value="F:protein N-terminal-serine acetyltransferase activity"/>
    <property type="evidence" value="ECO:0007669"/>
    <property type="project" value="TreeGrafter"/>
</dbReference>
<keyword evidence="2" id="KW-0808">Transferase</keyword>
<dbReference type="GO" id="GO:0008999">
    <property type="term" value="F:protein-N-terminal-alanine acetyltransferase activity"/>
    <property type="evidence" value="ECO:0007669"/>
    <property type="project" value="TreeGrafter"/>
</dbReference>
<comment type="caution">
    <text evidence="2">The sequence shown here is derived from an EMBL/GenBank/DDBJ whole genome shotgun (WGS) entry which is preliminary data.</text>
</comment>
<dbReference type="GO" id="GO:0005737">
    <property type="term" value="C:cytoplasm"/>
    <property type="evidence" value="ECO:0007669"/>
    <property type="project" value="TreeGrafter"/>
</dbReference>
<dbReference type="SUPFAM" id="SSF55729">
    <property type="entry name" value="Acyl-CoA N-acyltransferases (Nat)"/>
    <property type="match status" value="1"/>
</dbReference>
<dbReference type="PANTHER" id="PTHR43441">
    <property type="entry name" value="RIBOSOMAL-PROTEIN-SERINE ACETYLTRANSFERASE"/>
    <property type="match status" value="1"/>
</dbReference>
<dbReference type="Gene3D" id="3.40.630.30">
    <property type="match status" value="1"/>
</dbReference>
<dbReference type="Pfam" id="PF13302">
    <property type="entry name" value="Acetyltransf_3"/>
    <property type="match status" value="1"/>
</dbReference>
<evidence type="ECO:0000313" key="3">
    <source>
        <dbReference type="Proteomes" id="UP000525389"/>
    </source>
</evidence>